<dbReference type="PROSITE" id="PS00346">
    <property type="entry name" value="ETS_DOMAIN_2"/>
    <property type="match status" value="1"/>
</dbReference>
<dbReference type="Pfam" id="PF00178">
    <property type="entry name" value="Ets"/>
    <property type="match status" value="1"/>
</dbReference>
<dbReference type="InterPro" id="IPR013761">
    <property type="entry name" value="SAM/pointed_sf"/>
</dbReference>
<dbReference type="SMART" id="SM00251">
    <property type="entry name" value="SAM_PNT"/>
    <property type="match status" value="1"/>
</dbReference>
<evidence type="ECO:0000256" key="1">
    <source>
        <dbReference type="ARBA" id="ARBA00005562"/>
    </source>
</evidence>
<dbReference type="SUPFAM" id="SSF46785">
    <property type="entry name" value="Winged helix' DNA-binding domain"/>
    <property type="match status" value="1"/>
</dbReference>
<gene>
    <name evidence="8" type="primary">LOC106462936</name>
</gene>
<dbReference type="InterPro" id="IPR003118">
    <property type="entry name" value="Pointed_dom"/>
</dbReference>
<feature type="region of interest" description="Disordered" evidence="4">
    <location>
        <begin position="1"/>
        <end position="29"/>
    </location>
</feature>
<feature type="domain" description="ETS" evidence="5">
    <location>
        <begin position="418"/>
        <end position="501"/>
    </location>
</feature>
<accession>A0ABM1SQY9</accession>
<dbReference type="SUPFAM" id="SSF47769">
    <property type="entry name" value="SAM/Pointed domain"/>
    <property type="match status" value="1"/>
</dbReference>
<comment type="similarity">
    <text evidence="1 3">Belongs to the ETS family.</text>
</comment>
<dbReference type="InterPro" id="IPR000418">
    <property type="entry name" value="Ets_dom"/>
</dbReference>
<dbReference type="Pfam" id="PF02198">
    <property type="entry name" value="SAM_PNT"/>
    <property type="match status" value="1"/>
</dbReference>
<evidence type="ECO:0000313" key="8">
    <source>
        <dbReference type="RefSeq" id="XP_022246045.1"/>
    </source>
</evidence>
<keyword evidence="2 3" id="KW-0238">DNA-binding</keyword>
<keyword evidence="3" id="KW-0539">Nucleus</keyword>
<comment type="subcellular location">
    <subcellularLocation>
        <location evidence="3">Nucleus</location>
    </subcellularLocation>
</comment>
<dbReference type="InterPro" id="IPR036390">
    <property type="entry name" value="WH_DNA-bd_sf"/>
</dbReference>
<protein>
    <submittedName>
        <fullName evidence="8">DNA-binding protein D-ETS-4-like isoform X1</fullName>
    </submittedName>
</protein>
<reference evidence="8" key="1">
    <citation type="submission" date="2025-08" db="UniProtKB">
        <authorList>
            <consortium name="RefSeq"/>
        </authorList>
    </citation>
    <scope>IDENTIFICATION</scope>
    <source>
        <tissue evidence="8">Muscle</tissue>
    </source>
</reference>
<evidence type="ECO:0000256" key="3">
    <source>
        <dbReference type="RuleBase" id="RU004019"/>
    </source>
</evidence>
<dbReference type="PROSITE" id="PS51433">
    <property type="entry name" value="PNT"/>
    <property type="match status" value="1"/>
</dbReference>
<organism evidence="7 8">
    <name type="scientific">Limulus polyphemus</name>
    <name type="common">Atlantic horseshoe crab</name>
    <dbReference type="NCBI Taxonomy" id="6850"/>
    <lineage>
        <taxon>Eukaryota</taxon>
        <taxon>Metazoa</taxon>
        <taxon>Ecdysozoa</taxon>
        <taxon>Arthropoda</taxon>
        <taxon>Chelicerata</taxon>
        <taxon>Merostomata</taxon>
        <taxon>Xiphosura</taxon>
        <taxon>Limulidae</taxon>
        <taxon>Limulus</taxon>
    </lineage>
</organism>
<dbReference type="PRINTS" id="PR00454">
    <property type="entry name" value="ETSDOMAIN"/>
</dbReference>
<dbReference type="PROSITE" id="PS50061">
    <property type="entry name" value="ETS_DOMAIN_3"/>
    <property type="match status" value="1"/>
</dbReference>
<sequence length="506" mass="55917">MYSSGGYSPESRPQLVPSPSHGAGDAGSPLSLESWYASDLDAWLRDSEVPNKESTKIGFSTQQQEMNKLLDSSLLSYGNTSARLSGLTGDSSTKLASSTVSYKQSVHVNIPSPESSFSSTPAESPTLYDTVLPTSNSRNVSNIVSSPPYLPVPVEEIKRELPDEFSSGCTNDLGSFYGALQNLVKTEDEFAGPCQLSQEKFQQVQSLAMEQVSRDIDLACQVLGISRDPTDWSAADVRAWFVWTVKQYNLPNILVDYFAMDGVALCSLTEEDFQRRAPRDGETLFAQLDIWKTAVNIRKSGQNMSMSPFRVEDSILDINGLLNQWSGSVSAVSTPPSRTNLVDTVGNKMPNGHISASAGSGCGNGTFDSSLIMGTEGLPVLASSKYANDSLHSDDETSEDSCEVERFAGTRSGSHSHIHLWQFLKELLSQPQMYGSCIRWLDRSKSVFKIEDSVRVARLWGKRKNRPAMNYDKLSRSIRQYYKKGIMKKTERSQRLVYQFCHPYGL</sequence>
<proteinExistence type="inferred from homology"/>
<dbReference type="SMART" id="SM00413">
    <property type="entry name" value="ETS"/>
    <property type="match status" value="1"/>
</dbReference>
<evidence type="ECO:0000313" key="7">
    <source>
        <dbReference type="Proteomes" id="UP000694941"/>
    </source>
</evidence>
<keyword evidence="7" id="KW-1185">Reference proteome</keyword>
<dbReference type="PANTHER" id="PTHR11849">
    <property type="entry name" value="ETS"/>
    <property type="match status" value="1"/>
</dbReference>
<dbReference type="GeneID" id="106462936"/>
<dbReference type="Gene3D" id="1.10.10.10">
    <property type="entry name" value="Winged helix-like DNA-binding domain superfamily/Winged helix DNA-binding domain"/>
    <property type="match status" value="1"/>
</dbReference>
<dbReference type="RefSeq" id="XP_022246045.1">
    <property type="nucleotide sequence ID" value="XM_022390337.1"/>
</dbReference>
<dbReference type="PROSITE" id="PS00345">
    <property type="entry name" value="ETS_DOMAIN_1"/>
    <property type="match status" value="1"/>
</dbReference>
<evidence type="ECO:0000259" key="5">
    <source>
        <dbReference type="PROSITE" id="PS50061"/>
    </source>
</evidence>
<feature type="domain" description="PNT" evidence="6">
    <location>
        <begin position="211"/>
        <end position="295"/>
    </location>
</feature>
<dbReference type="InterPro" id="IPR046328">
    <property type="entry name" value="ETS_fam"/>
</dbReference>
<evidence type="ECO:0000256" key="2">
    <source>
        <dbReference type="ARBA" id="ARBA00023125"/>
    </source>
</evidence>
<evidence type="ECO:0000256" key="4">
    <source>
        <dbReference type="SAM" id="MobiDB-lite"/>
    </source>
</evidence>
<evidence type="ECO:0000259" key="6">
    <source>
        <dbReference type="PROSITE" id="PS51433"/>
    </source>
</evidence>
<dbReference type="Gene3D" id="1.10.150.50">
    <property type="entry name" value="Transcription Factor, Ets-1"/>
    <property type="match status" value="1"/>
</dbReference>
<dbReference type="InterPro" id="IPR036388">
    <property type="entry name" value="WH-like_DNA-bd_sf"/>
</dbReference>
<dbReference type="Proteomes" id="UP000694941">
    <property type="component" value="Unplaced"/>
</dbReference>
<dbReference type="PANTHER" id="PTHR11849:SF182">
    <property type="entry name" value="SAM POINTED DOMAIN-CONTAINING ETS TRANSCRIPTION FACTOR"/>
    <property type="match status" value="1"/>
</dbReference>
<name>A0ABM1SQY9_LIMPO</name>